<dbReference type="PANTHER" id="PTHR10039:SF17">
    <property type="entry name" value="FUNGAL STAND N-TERMINAL GOODBYE DOMAIN-CONTAINING PROTEIN-RELATED"/>
    <property type="match status" value="1"/>
</dbReference>
<feature type="region of interest" description="Disordered" evidence="2">
    <location>
        <begin position="1"/>
        <end position="49"/>
    </location>
</feature>
<dbReference type="InterPro" id="IPR056884">
    <property type="entry name" value="NPHP3-like_N"/>
</dbReference>
<dbReference type="Proteomes" id="UP000559256">
    <property type="component" value="Unassembled WGS sequence"/>
</dbReference>
<dbReference type="EMBL" id="JAACJM010000040">
    <property type="protein sequence ID" value="KAF5361415.1"/>
    <property type="molecule type" value="Genomic_DNA"/>
</dbReference>
<evidence type="ECO:0000256" key="1">
    <source>
        <dbReference type="ARBA" id="ARBA00022737"/>
    </source>
</evidence>
<accession>A0A8H5LL09</accession>
<organism evidence="4 5">
    <name type="scientific">Tetrapyrgos nigripes</name>
    <dbReference type="NCBI Taxonomy" id="182062"/>
    <lineage>
        <taxon>Eukaryota</taxon>
        <taxon>Fungi</taxon>
        <taxon>Dikarya</taxon>
        <taxon>Basidiomycota</taxon>
        <taxon>Agaricomycotina</taxon>
        <taxon>Agaricomycetes</taxon>
        <taxon>Agaricomycetidae</taxon>
        <taxon>Agaricales</taxon>
        <taxon>Marasmiineae</taxon>
        <taxon>Marasmiaceae</taxon>
        <taxon>Tetrapyrgos</taxon>
    </lineage>
</organism>
<evidence type="ECO:0000256" key="2">
    <source>
        <dbReference type="SAM" id="MobiDB-lite"/>
    </source>
</evidence>
<dbReference type="Pfam" id="PF24883">
    <property type="entry name" value="NPHP3_N"/>
    <property type="match status" value="1"/>
</dbReference>
<evidence type="ECO:0000259" key="3">
    <source>
        <dbReference type="Pfam" id="PF24883"/>
    </source>
</evidence>
<name>A0A8H5LL09_9AGAR</name>
<reference evidence="4 5" key="1">
    <citation type="journal article" date="2020" name="ISME J.">
        <title>Uncovering the hidden diversity of litter-decomposition mechanisms in mushroom-forming fungi.</title>
        <authorList>
            <person name="Floudas D."/>
            <person name="Bentzer J."/>
            <person name="Ahren D."/>
            <person name="Johansson T."/>
            <person name="Persson P."/>
            <person name="Tunlid A."/>
        </authorList>
    </citation>
    <scope>NUCLEOTIDE SEQUENCE [LARGE SCALE GENOMIC DNA]</scope>
    <source>
        <strain evidence="4 5">CBS 291.85</strain>
    </source>
</reference>
<protein>
    <recommendedName>
        <fullName evidence="3">Nephrocystin 3-like N-terminal domain-containing protein</fullName>
    </recommendedName>
</protein>
<evidence type="ECO:0000313" key="5">
    <source>
        <dbReference type="Proteomes" id="UP000559256"/>
    </source>
</evidence>
<dbReference type="AlphaFoldDB" id="A0A8H5LL09"/>
<sequence>MNPDSSSKVWREGHSAMQPRSRRGGPEEDWNHSRTGSQVPRRLESSNQRPATQALFANSRHNSFFHSSINIVGGDQINTSVEDSEAGLKLLYQTIAHVGAFHDSETRYPPPKCHPETRTAVLLDISAWIKGAEADTQVHWRYGPGRGAEAETKFHWLYGPAGAGKSAIAQTLAEKEQGNHLAASFFFSRSDPSRNNPRFLIMVISYCLAIWCRNTQLRTAIDSAVKTWPAVLGSAIEKQFQELVVKPFEVIPQESWETLPRVVIIDGLDECLDSDSQRRVLNTLFGGLSLGQTPLRFLIASRPEPVIRGFFGQLSNCGITTRTELSDNYSTSRDIKVYLRDSFKAIVEESHSDVMAHIALPWPSIGVIDDLVQRASGQFIYASTVLKYVGEEYSHPVEQLELVLGLPLGDPGAFSELDALYRQILLSNRNKARLIQILGTMLAIEDACSVRWEELEPGHHSSGWKGIDVVELLLSLPTGAVMVSLRGMHSVLQIDSRIVEFRHKSFRDFLLDARRSGEYFIDKALCHERLARVCMRIINDSSDRLRSYAMYNCLKHIHLAKSTSNLITELQRFNFCDMIGWHLRDLSHDTSIYVSQSISVLQKYAKVLELHQIKTWSDSLQLGIYVADTHRRELSNQFLSELEVLFALAMDCHYAPLDAIFSRSALKTPGNVDVLTGLDCIISPPSMKETFLCLDPSHSRASCNLVWYFIDFKNGYSRLANHCLRTIRPNPRIELSYFLNCGYVYAQSRVSELLYRSPLDVELQHELKKTMPHLNGTKELRKVLLWLQDFPDAQRDIPMENTIRRLSTSSAR</sequence>
<dbReference type="OrthoDB" id="3014077at2759"/>
<dbReference type="SUPFAM" id="SSF52540">
    <property type="entry name" value="P-loop containing nucleoside triphosphate hydrolases"/>
    <property type="match status" value="1"/>
</dbReference>
<gene>
    <name evidence="4" type="ORF">D9758_006238</name>
</gene>
<proteinExistence type="predicted"/>
<feature type="domain" description="Nephrocystin 3-like N-terminal" evidence="3">
    <location>
        <begin position="150"/>
        <end position="302"/>
    </location>
</feature>
<keyword evidence="5" id="KW-1185">Reference proteome</keyword>
<dbReference type="InterPro" id="IPR027417">
    <property type="entry name" value="P-loop_NTPase"/>
</dbReference>
<dbReference type="Gene3D" id="3.40.50.300">
    <property type="entry name" value="P-loop containing nucleotide triphosphate hydrolases"/>
    <property type="match status" value="1"/>
</dbReference>
<keyword evidence="1" id="KW-0677">Repeat</keyword>
<evidence type="ECO:0000313" key="4">
    <source>
        <dbReference type="EMBL" id="KAF5361415.1"/>
    </source>
</evidence>
<dbReference type="PANTHER" id="PTHR10039">
    <property type="entry name" value="AMELOGENIN"/>
    <property type="match status" value="1"/>
</dbReference>
<comment type="caution">
    <text evidence="4">The sequence shown here is derived from an EMBL/GenBank/DDBJ whole genome shotgun (WGS) entry which is preliminary data.</text>
</comment>